<evidence type="ECO:0000313" key="4">
    <source>
        <dbReference type="EMBL" id="ODN43427.1"/>
    </source>
</evidence>
<dbReference type="InterPro" id="IPR046342">
    <property type="entry name" value="CBS_dom_sf"/>
</dbReference>
<evidence type="ECO:0000256" key="1">
    <source>
        <dbReference type="ARBA" id="ARBA00023122"/>
    </source>
</evidence>
<dbReference type="Pfam" id="PF00571">
    <property type="entry name" value="CBS"/>
    <property type="match status" value="2"/>
</dbReference>
<feature type="domain" description="CBS" evidence="3">
    <location>
        <begin position="11"/>
        <end position="67"/>
    </location>
</feature>
<keyword evidence="1 2" id="KW-0129">CBS domain</keyword>
<keyword evidence="5" id="KW-1185">Reference proteome</keyword>
<reference evidence="4 5" key="1">
    <citation type="submission" date="2016-08" db="EMBL/GenBank/DDBJ databases">
        <title>Draft genome sequence of Candidatus Piscirickettsia litoralis, from seawater.</title>
        <authorList>
            <person name="Wan X."/>
            <person name="Lee A.J."/>
            <person name="Hou S."/>
            <person name="Donachie S.P."/>
        </authorList>
    </citation>
    <scope>NUCLEOTIDE SEQUENCE [LARGE SCALE GENOMIC DNA]</scope>
    <source>
        <strain evidence="4 5">Y2</strain>
    </source>
</reference>
<dbReference type="PANTHER" id="PTHR43080:SF2">
    <property type="entry name" value="CBS DOMAIN-CONTAINING PROTEIN"/>
    <property type="match status" value="1"/>
</dbReference>
<accession>A0ABX3A3I1</accession>
<dbReference type="Gene3D" id="3.10.580.10">
    <property type="entry name" value="CBS-domain"/>
    <property type="match status" value="1"/>
</dbReference>
<evidence type="ECO:0000313" key="5">
    <source>
        <dbReference type="Proteomes" id="UP000094329"/>
    </source>
</evidence>
<organism evidence="4 5">
    <name type="scientific">Piscirickettsia litoralis</name>
    <dbReference type="NCBI Taxonomy" id="1891921"/>
    <lineage>
        <taxon>Bacteria</taxon>
        <taxon>Pseudomonadati</taxon>
        <taxon>Pseudomonadota</taxon>
        <taxon>Gammaproteobacteria</taxon>
        <taxon>Thiotrichales</taxon>
        <taxon>Piscirickettsiaceae</taxon>
        <taxon>Piscirickettsia</taxon>
    </lineage>
</organism>
<comment type="caution">
    <text evidence="4">The sequence shown here is derived from an EMBL/GenBank/DDBJ whole genome shotgun (WGS) entry which is preliminary data.</text>
</comment>
<protein>
    <recommendedName>
        <fullName evidence="3">CBS domain-containing protein</fullName>
    </recommendedName>
</protein>
<name>A0ABX3A3I1_9GAMM</name>
<sequence length="141" mass="15800">MVCDKTVDSIMSVDLITGTVGDSFTSARDKISNNFIHHLPIISESKKLLGIISESDILRVDFSDRFSNREKSDLLLNKMVKIPDIMTINVIKLHAGDQVCYAIELFKNNLFHALPVVSLDNTLIGMITPNDIISYLYYHAA</sequence>
<dbReference type="InterPro" id="IPR000644">
    <property type="entry name" value="CBS_dom"/>
</dbReference>
<dbReference type="EMBL" id="MDTU01000001">
    <property type="protein sequence ID" value="ODN43427.1"/>
    <property type="molecule type" value="Genomic_DNA"/>
</dbReference>
<dbReference type="SMART" id="SM00116">
    <property type="entry name" value="CBS"/>
    <property type="match status" value="2"/>
</dbReference>
<proteinExistence type="predicted"/>
<dbReference type="InterPro" id="IPR051257">
    <property type="entry name" value="Diverse_CBS-Domain"/>
</dbReference>
<dbReference type="PANTHER" id="PTHR43080">
    <property type="entry name" value="CBS DOMAIN-CONTAINING PROTEIN CBSX3, MITOCHONDRIAL"/>
    <property type="match status" value="1"/>
</dbReference>
<evidence type="ECO:0000256" key="2">
    <source>
        <dbReference type="PROSITE-ProRule" id="PRU00703"/>
    </source>
</evidence>
<dbReference type="RefSeq" id="WP_069313224.1">
    <property type="nucleotide sequence ID" value="NZ_MDTU01000001.1"/>
</dbReference>
<dbReference type="PROSITE" id="PS51371">
    <property type="entry name" value="CBS"/>
    <property type="match status" value="2"/>
</dbReference>
<evidence type="ECO:0000259" key="3">
    <source>
        <dbReference type="PROSITE" id="PS51371"/>
    </source>
</evidence>
<gene>
    <name evidence="4" type="ORF">BGC07_11480</name>
</gene>
<dbReference type="SUPFAM" id="SSF54631">
    <property type="entry name" value="CBS-domain pair"/>
    <property type="match status" value="1"/>
</dbReference>
<feature type="domain" description="CBS" evidence="3">
    <location>
        <begin position="86"/>
        <end position="141"/>
    </location>
</feature>
<dbReference type="Proteomes" id="UP000094329">
    <property type="component" value="Unassembled WGS sequence"/>
</dbReference>